<dbReference type="PIRSF" id="PIRSF002825">
    <property type="entry name" value="CfbpA"/>
    <property type="match status" value="1"/>
</dbReference>
<dbReference type="Gene3D" id="3.40.190.10">
    <property type="entry name" value="Periplasmic binding protein-like II"/>
    <property type="match status" value="2"/>
</dbReference>
<organism evidence="2 3">
    <name type="scientific">Paucibacter sediminis</name>
    <dbReference type="NCBI Taxonomy" id="3019553"/>
    <lineage>
        <taxon>Bacteria</taxon>
        <taxon>Pseudomonadati</taxon>
        <taxon>Pseudomonadota</taxon>
        <taxon>Betaproteobacteria</taxon>
        <taxon>Burkholderiales</taxon>
        <taxon>Sphaerotilaceae</taxon>
        <taxon>Roseateles</taxon>
    </lineage>
</organism>
<dbReference type="GO" id="GO:0030975">
    <property type="term" value="F:thiamine binding"/>
    <property type="evidence" value="ECO:0007669"/>
    <property type="project" value="TreeGrafter"/>
</dbReference>
<dbReference type="Pfam" id="PF13343">
    <property type="entry name" value="SBP_bac_6"/>
    <property type="match status" value="1"/>
</dbReference>
<dbReference type="PANTHER" id="PTHR30006:SF2">
    <property type="entry name" value="ABC TRANSPORTER SUBSTRATE-BINDING PROTEIN"/>
    <property type="match status" value="1"/>
</dbReference>
<dbReference type="KEGG" id="pais:PFX98_11195"/>
<dbReference type="CDD" id="cd13544">
    <property type="entry name" value="PBP2_Fbp_like_1"/>
    <property type="match status" value="1"/>
</dbReference>
<gene>
    <name evidence="2" type="ORF">PFX98_11195</name>
</gene>
<dbReference type="EMBL" id="CP116346">
    <property type="protein sequence ID" value="WIT14161.1"/>
    <property type="molecule type" value="Genomic_DNA"/>
</dbReference>
<dbReference type="AlphaFoldDB" id="A0AA95NMH3"/>
<dbReference type="GO" id="GO:0030976">
    <property type="term" value="F:thiamine pyrophosphate binding"/>
    <property type="evidence" value="ECO:0007669"/>
    <property type="project" value="TreeGrafter"/>
</dbReference>
<proteinExistence type="predicted"/>
<evidence type="ECO:0000313" key="2">
    <source>
        <dbReference type="EMBL" id="WIT14161.1"/>
    </source>
</evidence>
<reference evidence="2" key="1">
    <citation type="submission" date="2023-01" db="EMBL/GenBank/DDBJ databases">
        <title>Whole genome sequence of Paucibacter sp. S2-9 isolated from pond sediment.</title>
        <authorList>
            <person name="Jung J.Y."/>
        </authorList>
    </citation>
    <scope>NUCLEOTIDE SEQUENCE</scope>
    <source>
        <strain evidence="2">S2-9</strain>
    </source>
</reference>
<accession>A0AA95NMH3</accession>
<dbReference type="PANTHER" id="PTHR30006">
    <property type="entry name" value="THIAMINE-BINDING PERIPLASMIC PROTEIN-RELATED"/>
    <property type="match status" value="1"/>
</dbReference>
<evidence type="ECO:0000256" key="1">
    <source>
        <dbReference type="ARBA" id="ARBA00022729"/>
    </source>
</evidence>
<keyword evidence="1" id="KW-0732">Signal</keyword>
<evidence type="ECO:0000313" key="3">
    <source>
        <dbReference type="Proteomes" id="UP001177769"/>
    </source>
</evidence>
<protein>
    <submittedName>
        <fullName evidence="2">ABC transporter substrate-binding protein</fullName>
    </submittedName>
</protein>
<name>A0AA95NMH3_9BURK</name>
<dbReference type="InterPro" id="IPR026045">
    <property type="entry name" value="Ferric-bd"/>
</dbReference>
<dbReference type="GO" id="GO:0030288">
    <property type="term" value="C:outer membrane-bounded periplasmic space"/>
    <property type="evidence" value="ECO:0007669"/>
    <property type="project" value="TreeGrafter"/>
</dbReference>
<keyword evidence="3" id="KW-1185">Reference proteome</keyword>
<dbReference type="GO" id="GO:0015888">
    <property type="term" value="P:thiamine transport"/>
    <property type="evidence" value="ECO:0007669"/>
    <property type="project" value="TreeGrafter"/>
</dbReference>
<dbReference type="SUPFAM" id="SSF53850">
    <property type="entry name" value="Periplasmic binding protein-like II"/>
    <property type="match status" value="1"/>
</dbReference>
<dbReference type="Proteomes" id="UP001177769">
    <property type="component" value="Chromosome"/>
</dbReference>
<sequence>MCNQKNLQDKQTLASDASLFPETKMKIKWICGLLLASLSAVPLSSQAAERLNVLCAADNDWCELMRNSFESETGVQVSMVRKSAGEIFAQIRAEAGNPKTDIWWAGTGDPHLQAAAAGYTEVYKSPQLDKLQPWAQKQAEIAGYRTVGVYAGLLGIGYNPEVLKRNNAPAPKCWKDLLTPAYRGEIQIPNPNSSGTAYAAIATLVQLQGEAEAFAFMKKMNDNVNQYTKSGSAPAKALARGEIGVGITFQHDLLKETVAGFPVEVVSPCEGTGYEVGSMSIVKGAKNMASAKRFYEFALRADVQSLAVKANAFQVPSNKAATIPPRAPRLETVKTINYDFAKYGSEETRKRLLKRWDDEIFSLPR</sequence>
<dbReference type="RefSeq" id="WP_285235289.1">
    <property type="nucleotide sequence ID" value="NZ_CP116346.1"/>
</dbReference>